<dbReference type="AlphaFoldDB" id="A0A317YJW8"/>
<accession>A0A317YJW8</accession>
<comment type="caution">
    <text evidence="1">The sequence shown here is derived from an EMBL/GenBank/DDBJ whole genome shotgun (WGS) entry which is preliminary data.</text>
</comment>
<sequence>MPSKRALTLQRRFNDALIGMATVHGDLNSELSEHEDADANDEAKAEPCEAPANLVFVACGPVDETVMNGRMWISRPTVPQFTNYNSKLSLCRHQ</sequence>
<dbReference type="EMBL" id="NCVQ01000001">
    <property type="protein sequence ID" value="PWZ58171.1"/>
    <property type="molecule type" value="Genomic_DNA"/>
</dbReference>
<name>A0A317YJW8_MAIZE</name>
<reference evidence="1" key="1">
    <citation type="journal article" date="2018" name="Nat. Genet.">
        <title>Extensive intraspecific gene order and gene structural variations between Mo17 and other maize genomes.</title>
        <authorList>
            <person name="Sun S."/>
            <person name="Zhou Y."/>
            <person name="Chen J."/>
            <person name="Shi J."/>
            <person name="Zhao H."/>
            <person name="Zhao H."/>
            <person name="Song W."/>
            <person name="Zhang M."/>
            <person name="Cui Y."/>
            <person name="Dong X."/>
            <person name="Liu H."/>
            <person name="Ma X."/>
            <person name="Jiao Y."/>
            <person name="Wang B."/>
            <person name="Wei X."/>
            <person name="Stein J.C."/>
            <person name="Glaubitz J.C."/>
            <person name="Lu F."/>
            <person name="Yu G."/>
            <person name="Liang C."/>
            <person name="Fengler K."/>
            <person name="Li B."/>
            <person name="Rafalski A."/>
            <person name="Schnable P.S."/>
            <person name="Ware D.H."/>
            <person name="Buckler E.S."/>
            <person name="Lai J."/>
        </authorList>
    </citation>
    <scope>NUCLEOTIDE SEQUENCE [LARGE SCALE GENOMIC DNA]</scope>
    <source>
        <tissue evidence="1">Seedling</tissue>
    </source>
</reference>
<organism evidence="1">
    <name type="scientific">Zea mays</name>
    <name type="common">Maize</name>
    <dbReference type="NCBI Taxonomy" id="4577"/>
    <lineage>
        <taxon>Eukaryota</taxon>
        <taxon>Viridiplantae</taxon>
        <taxon>Streptophyta</taxon>
        <taxon>Embryophyta</taxon>
        <taxon>Tracheophyta</taxon>
        <taxon>Spermatophyta</taxon>
        <taxon>Magnoliopsida</taxon>
        <taxon>Liliopsida</taxon>
        <taxon>Poales</taxon>
        <taxon>Poaceae</taxon>
        <taxon>PACMAD clade</taxon>
        <taxon>Panicoideae</taxon>
        <taxon>Andropogonodae</taxon>
        <taxon>Andropogoneae</taxon>
        <taxon>Tripsacinae</taxon>
        <taxon>Zea</taxon>
    </lineage>
</organism>
<evidence type="ECO:0000313" key="1">
    <source>
        <dbReference type="EMBL" id="PWZ58171.1"/>
    </source>
</evidence>
<gene>
    <name evidence="1" type="ORF">Zm00014a_010559</name>
</gene>
<protein>
    <submittedName>
        <fullName evidence="1">Uncharacterized protein</fullName>
    </submittedName>
</protein>
<proteinExistence type="predicted"/>
<dbReference type="Proteomes" id="UP000251960">
    <property type="component" value="Chromosome 1"/>
</dbReference>